<dbReference type="PANTHER" id="PTHR16223">
    <property type="entry name" value="TRANSCRIPTION FACTOR BHLH83-RELATED"/>
    <property type="match status" value="1"/>
</dbReference>
<name>A0A2T7EBW8_9POAL</name>
<protein>
    <recommendedName>
        <fullName evidence="9">BHLH domain-containing protein</fullName>
    </recommendedName>
</protein>
<dbReference type="GO" id="GO:0000978">
    <property type="term" value="F:RNA polymerase II cis-regulatory region sequence-specific DNA binding"/>
    <property type="evidence" value="ECO:0007669"/>
    <property type="project" value="TreeGrafter"/>
</dbReference>
<evidence type="ECO:0000256" key="3">
    <source>
        <dbReference type="ARBA" id="ARBA00011738"/>
    </source>
</evidence>
<organism evidence="10 11">
    <name type="scientific">Panicum hallii var. hallii</name>
    <dbReference type="NCBI Taxonomy" id="1504633"/>
    <lineage>
        <taxon>Eukaryota</taxon>
        <taxon>Viridiplantae</taxon>
        <taxon>Streptophyta</taxon>
        <taxon>Embryophyta</taxon>
        <taxon>Tracheophyta</taxon>
        <taxon>Spermatophyta</taxon>
        <taxon>Magnoliopsida</taxon>
        <taxon>Liliopsida</taxon>
        <taxon>Poales</taxon>
        <taxon>Poaceae</taxon>
        <taxon>PACMAD clade</taxon>
        <taxon>Panicoideae</taxon>
        <taxon>Panicodae</taxon>
        <taxon>Paniceae</taxon>
        <taxon>Panicinae</taxon>
        <taxon>Panicum</taxon>
        <taxon>Panicum sect. Panicum</taxon>
    </lineage>
</organism>
<keyword evidence="5" id="KW-0238">DNA-binding</keyword>
<dbReference type="SMART" id="SM00353">
    <property type="entry name" value="HLH"/>
    <property type="match status" value="1"/>
</dbReference>
<sequence length="344" mass="37210">MADEWWSSARTGDGASACSTDQDADESAATSATETDYFRPSFHVGAAAAASTPSFLADPAPHMVNWTQAYMSGGRAAGAEATTGFNALLQLHGDDAGRHFLLDQQPDVVDGAEPVAPAAASRSVHLYADNQYSSYGDVPAAPMTKPFSQQQQQQHFSGLFGSSTRNFSDMPSALPMTTKPLLLQAWEHKAFKSNKEPVQDTCSSATRRSVPENSPPAAAKKPRIATPSPLPTFKVRKEKLGDRITALQQLVSPFGKTDTASVLHEAIEYIRFLHHQVASLSSPYLRCGRPVQQLQQQQIKEGCEAKEDLRSRGLCLVPVASTYAVAASETAPEFWHPTFGGRFR</sequence>
<evidence type="ECO:0000256" key="5">
    <source>
        <dbReference type="ARBA" id="ARBA00023125"/>
    </source>
</evidence>
<dbReference type="InterPro" id="IPR045239">
    <property type="entry name" value="bHLH95_bHLH"/>
</dbReference>
<gene>
    <name evidence="10" type="ORF">GQ55_3G214400</name>
</gene>
<evidence type="ECO:0000313" key="10">
    <source>
        <dbReference type="EMBL" id="PUZ65326.1"/>
    </source>
</evidence>
<accession>A0A2T7EBW8</accession>
<dbReference type="InterPro" id="IPR045843">
    <property type="entry name" value="IND-like"/>
</dbReference>
<dbReference type="InterPro" id="IPR036638">
    <property type="entry name" value="HLH_DNA-bd_sf"/>
</dbReference>
<dbReference type="GO" id="GO:0005634">
    <property type="term" value="C:nucleus"/>
    <property type="evidence" value="ECO:0007669"/>
    <property type="project" value="UniProtKB-SubCell"/>
</dbReference>
<dbReference type="PROSITE" id="PS50888">
    <property type="entry name" value="BHLH"/>
    <property type="match status" value="1"/>
</dbReference>
<comment type="subcellular location">
    <subcellularLocation>
        <location evidence="1">Nucleus</location>
    </subcellularLocation>
</comment>
<evidence type="ECO:0000256" key="6">
    <source>
        <dbReference type="ARBA" id="ARBA00023163"/>
    </source>
</evidence>
<comment type="similarity">
    <text evidence="2">Belongs to the bHLH protein family.</text>
</comment>
<evidence type="ECO:0000313" key="11">
    <source>
        <dbReference type="Proteomes" id="UP000244336"/>
    </source>
</evidence>
<dbReference type="Proteomes" id="UP000244336">
    <property type="component" value="Chromosome 3"/>
</dbReference>
<feature type="region of interest" description="Disordered" evidence="8">
    <location>
        <begin position="194"/>
        <end position="229"/>
    </location>
</feature>
<evidence type="ECO:0000256" key="1">
    <source>
        <dbReference type="ARBA" id="ARBA00004123"/>
    </source>
</evidence>
<dbReference type="CDD" id="cd11393">
    <property type="entry name" value="bHLH_AtbHLH_like"/>
    <property type="match status" value="1"/>
</dbReference>
<dbReference type="InterPro" id="IPR011598">
    <property type="entry name" value="bHLH_dom"/>
</dbReference>
<evidence type="ECO:0000256" key="8">
    <source>
        <dbReference type="SAM" id="MobiDB-lite"/>
    </source>
</evidence>
<dbReference type="SUPFAM" id="SSF47459">
    <property type="entry name" value="HLH, helix-loop-helix DNA-binding domain"/>
    <property type="match status" value="1"/>
</dbReference>
<evidence type="ECO:0000259" key="9">
    <source>
        <dbReference type="PROSITE" id="PS50888"/>
    </source>
</evidence>
<feature type="domain" description="BHLH" evidence="9">
    <location>
        <begin position="224"/>
        <end position="273"/>
    </location>
</feature>
<dbReference type="FunFam" id="4.10.280.10:FF:000032">
    <property type="entry name" value="Transcription factor bHLH123 family"/>
    <property type="match status" value="1"/>
</dbReference>
<dbReference type="PANTHER" id="PTHR16223:SF344">
    <property type="entry name" value="BHLH DOMAIN-CONTAINING PROTEIN"/>
    <property type="match status" value="1"/>
</dbReference>
<dbReference type="GO" id="GO:0000981">
    <property type="term" value="F:DNA-binding transcription factor activity, RNA polymerase II-specific"/>
    <property type="evidence" value="ECO:0007669"/>
    <property type="project" value="TreeGrafter"/>
</dbReference>
<feature type="region of interest" description="Disordered" evidence="8">
    <location>
        <begin position="1"/>
        <end position="32"/>
    </location>
</feature>
<dbReference type="EMBL" id="CM009751">
    <property type="protein sequence ID" value="PUZ65326.1"/>
    <property type="molecule type" value="Genomic_DNA"/>
</dbReference>
<evidence type="ECO:0000256" key="7">
    <source>
        <dbReference type="ARBA" id="ARBA00023242"/>
    </source>
</evidence>
<keyword evidence="11" id="KW-1185">Reference proteome</keyword>
<keyword evidence="4" id="KW-0805">Transcription regulation</keyword>
<keyword evidence="6" id="KW-0804">Transcription</keyword>
<reference evidence="10 11" key="1">
    <citation type="submission" date="2018-04" db="EMBL/GenBank/DDBJ databases">
        <title>WGS assembly of Panicum hallii var. hallii HAL2.</title>
        <authorList>
            <person name="Lovell J."/>
            <person name="Jenkins J."/>
            <person name="Lowry D."/>
            <person name="Mamidi S."/>
            <person name="Sreedasyam A."/>
            <person name="Weng X."/>
            <person name="Barry K."/>
            <person name="Bonette J."/>
            <person name="Campitelli B."/>
            <person name="Daum C."/>
            <person name="Gordon S."/>
            <person name="Gould B."/>
            <person name="Lipzen A."/>
            <person name="MacQueen A."/>
            <person name="Palacio-Mejia J."/>
            <person name="Plott C."/>
            <person name="Shakirov E."/>
            <person name="Shu S."/>
            <person name="Yoshinaga Y."/>
            <person name="Zane M."/>
            <person name="Rokhsar D."/>
            <person name="Grimwood J."/>
            <person name="Schmutz J."/>
            <person name="Juenger T."/>
        </authorList>
    </citation>
    <scope>NUCLEOTIDE SEQUENCE [LARGE SCALE GENOMIC DNA]</scope>
    <source>
        <strain evidence="11">cv. HAL2</strain>
    </source>
</reference>
<dbReference type="GO" id="GO:0046983">
    <property type="term" value="F:protein dimerization activity"/>
    <property type="evidence" value="ECO:0007669"/>
    <property type="project" value="InterPro"/>
</dbReference>
<dbReference type="Gene3D" id="4.10.280.10">
    <property type="entry name" value="Helix-loop-helix DNA-binding domain"/>
    <property type="match status" value="1"/>
</dbReference>
<dbReference type="OrthoDB" id="673975at2759"/>
<comment type="subunit">
    <text evidence="3">Homodimer.</text>
</comment>
<proteinExistence type="inferred from homology"/>
<evidence type="ECO:0000256" key="2">
    <source>
        <dbReference type="ARBA" id="ARBA00005510"/>
    </source>
</evidence>
<dbReference type="AlphaFoldDB" id="A0A2T7EBW8"/>
<dbReference type="Gramene" id="PUZ65326">
    <property type="protein sequence ID" value="PUZ65326"/>
    <property type="gene ID" value="GQ55_3G214400"/>
</dbReference>
<keyword evidence="7" id="KW-0539">Nucleus</keyword>
<evidence type="ECO:0000256" key="4">
    <source>
        <dbReference type="ARBA" id="ARBA00023015"/>
    </source>
</evidence>